<dbReference type="InterPro" id="IPR006894">
    <property type="entry name" value="HupH_Hydgase_express_prot_C"/>
</dbReference>
<proteinExistence type="predicted"/>
<evidence type="ECO:0000259" key="1">
    <source>
        <dbReference type="Pfam" id="PF04809"/>
    </source>
</evidence>
<feature type="domain" description="HupH hydrogenase expression protein C-terminal" evidence="1">
    <location>
        <begin position="25"/>
        <end position="93"/>
    </location>
</feature>
<feature type="domain" description="HupH hydrogenase expression protein C-terminal" evidence="1">
    <location>
        <begin position="111"/>
        <end position="228"/>
    </location>
</feature>
<dbReference type="EMBL" id="ADZX01000712">
    <property type="protein sequence ID" value="EFK95633.1"/>
    <property type="molecule type" value="Genomic_DNA"/>
</dbReference>
<dbReference type="AlphaFoldDB" id="D9PLD0"/>
<feature type="non-terminal residue" evidence="2">
    <location>
        <position position="1"/>
    </location>
</feature>
<organism evidence="2">
    <name type="scientific">sediment metagenome</name>
    <dbReference type="NCBI Taxonomy" id="749907"/>
    <lineage>
        <taxon>unclassified sequences</taxon>
        <taxon>metagenomes</taxon>
        <taxon>ecological metagenomes</taxon>
    </lineage>
</organism>
<accession>D9PLD0</accession>
<reference evidence="2" key="2">
    <citation type="journal article" date="2011" name="Microb. Ecol.">
        <title>Taxonomic and Functional Metagenomic Profiling of the Microbial Community in the Anoxic Sediment of a Sub-saline Shallow Lake (Laguna de Carrizo, Central Spain).</title>
        <authorList>
            <person name="Ferrer M."/>
            <person name="Guazzaroni M.E."/>
            <person name="Richter M."/>
            <person name="Garcia-Salamanca A."/>
            <person name="Yarza P."/>
            <person name="Suarez-Suarez A."/>
            <person name="Solano J."/>
            <person name="Alcaide M."/>
            <person name="van Dillewijn P."/>
            <person name="Molina-Henares M.A."/>
            <person name="Lopez-Cortes N."/>
            <person name="Al-Ramahi Y."/>
            <person name="Guerrero C."/>
            <person name="Acosta A."/>
            <person name="de Eugenio L.I."/>
            <person name="Martinez V."/>
            <person name="Marques S."/>
            <person name="Rojo F."/>
            <person name="Santero E."/>
            <person name="Genilloud O."/>
            <person name="Perez-Perez J."/>
            <person name="Rossello-Mora R."/>
            <person name="Ramos J.L."/>
        </authorList>
    </citation>
    <scope>NUCLEOTIDE SEQUENCE</scope>
</reference>
<name>D9PLD0_9ZZZZ</name>
<dbReference type="InterPro" id="IPR038527">
    <property type="entry name" value="HupH_C_sf"/>
</dbReference>
<comment type="caution">
    <text evidence="2">The sequence shown here is derived from an EMBL/GenBank/DDBJ whole genome shotgun (WGS) entry which is preliminary data.</text>
</comment>
<protein>
    <submittedName>
        <fullName evidence="2">Hydrogenase expression/formation protein</fullName>
    </submittedName>
</protein>
<gene>
    <name evidence="2" type="primary">hupH</name>
    <name evidence="2" type="ORF">LDC_2353</name>
</gene>
<dbReference type="Gene3D" id="3.30.1370.140">
    <property type="entry name" value="HupH hydrogenase expression protein, C-terminal domain"/>
    <property type="match status" value="2"/>
</dbReference>
<dbReference type="Pfam" id="PF04809">
    <property type="entry name" value="HupH_C"/>
    <property type="match status" value="2"/>
</dbReference>
<evidence type="ECO:0000313" key="2">
    <source>
        <dbReference type="EMBL" id="EFK95633.1"/>
    </source>
</evidence>
<reference evidence="2" key="1">
    <citation type="submission" date="2010-07" db="EMBL/GenBank/DDBJ databases">
        <authorList>
            <consortium name="CONSOLIDER consortium CSD2007-00005"/>
            <person name="Guazzaroni M.-E."/>
            <person name="Richter M."/>
            <person name="Garcia-Salamanca A."/>
            <person name="Yarza P."/>
            <person name="Ferrer M."/>
        </authorList>
    </citation>
    <scope>NUCLEOTIDE SEQUENCE</scope>
</reference>
<sequence>QLMEGMRGHRPGAPGAPRFSLRSMPAGALRALNESLGQGEVSAVVGSGNGVPGWHVQETAFAGVWRVQRDDGRGGLAEDILEADDMPSVVKEAALQANGVRLDPALLPSGVINAPAILNELRHHAGAFRPGRSAHVVNLSLLPFSPADHEGLDAVLGVGPVAILSRGFGNCRIASTRARGIWRVRYFNSMNTLILDTIEVVDLPEAARAAAEDYEDSLARMQDLLRWLREDE</sequence>